<evidence type="ECO:0000313" key="1">
    <source>
        <dbReference type="EMBL" id="OZS73533.1"/>
    </source>
</evidence>
<accession>A0A264VQE7</accession>
<organism evidence="1 2">
    <name type="scientific">Providencia rettgeri</name>
    <dbReference type="NCBI Taxonomy" id="587"/>
    <lineage>
        <taxon>Bacteria</taxon>
        <taxon>Pseudomonadati</taxon>
        <taxon>Pseudomonadota</taxon>
        <taxon>Gammaproteobacteria</taxon>
        <taxon>Enterobacterales</taxon>
        <taxon>Morganellaceae</taxon>
        <taxon>Providencia</taxon>
    </lineage>
</organism>
<dbReference type="AlphaFoldDB" id="A0A264VQE7"/>
<sequence>MTTKKLRRKLSGYGFRGQVLKQRVREIMAGPQTGRRGDREFAFGWSRDQMDRYMRRALIGKGDRVNGQTGAVDPIIDPQATALPVRRRSVISISRRYLG</sequence>
<protein>
    <submittedName>
        <fullName evidence="1">Uncharacterized protein</fullName>
    </submittedName>
</protein>
<dbReference type="EMBL" id="NOWC01000021">
    <property type="protein sequence ID" value="OZS73533.1"/>
    <property type="molecule type" value="Genomic_DNA"/>
</dbReference>
<gene>
    <name evidence="1" type="ORF">CHI95_16645</name>
</gene>
<evidence type="ECO:0000313" key="2">
    <source>
        <dbReference type="Proteomes" id="UP000216001"/>
    </source>
</evidence>
<name>A0A264VQE7_PRORE</name>
<reference evidence="1 2" key="1">
    <citation type="submission" date="2017-07" db="EMBL/GenBank/DDBJ databases">
        <title>blaIMP-27 on transferable plasmids in Proteus mirabilis and Providencia rettgeri.</title>
        <authorList>
            <person name="Potter R."/>
        </authorList>
    </citation>
    <scope>NUCLEOTIDE SEQUENCE [LARGE SCALE GENOMIC DNA]</scope>
    <source>
        <strain evidence="1 2">PR1</strain>
    </source>
</reference>
<comment type="caution">
    <text evidence="1">The sequence shown here is derived from an EMBL/GenBank/DDBJ whole genome shotgun (WGS) entry which is preliminary data.</text>
</comment>
<proteinExistence type="predicted"/>
<dbReference type="Proteomes" id="UP000216001">
    <property type="component" value="Unassembled WGS sequence"/>
</dbReference>